<evidence type="ECO:0000313" key="2">
    <source>
        <dbReference type="EMBL" id="KNE69800.1"/>
    </source>
</evidence>
<feature type="region of interest" description="Disordered" evidence="1">
    <location>
        <begin position="306"/>
        <end position="344"/>
    </location>
</feature>
<evidence type="ECO:0000256" key="1">
    <source>
        <dbReference type="SAM" id="MobiDB-lite"/>
    </source>
</evidence>
<gene>
    <name evidence="2" type="ORF">AMAG_14338</name>
</gene>
<dbReference type="VEuPathDB" id="FungiDB:AMAG_14338"/>
<keyword evidence="3" id="KW-1185">Reference proteome</keyword>
<proteinExistence type="predicted"/>
<dbReference type="OrthoDB" id="5704372at2759"/>
<protein>
    <submittedName>
        <fullName evidence="2">Uncharacterized protein</fullName>
    </submittedName>
</protein>
<name>A0A0L0T4Y4_ALLM3</name>
<sequence>MWRWLTYAPNLVVSTAIAALFAWHLTGLVHDCSEQFGTLHWAWTSVRIPIAHGGTLSVPILHCASYLANVMPVVDLAAEMTHTLLSRPEALRTATPAGGQPLAMHHYQLDQIAWAVAERAARLPYARTSADIDRSDGKLLGQQLALASESVRAADKAVSSLNNHAEGSLRVLVDVLTALDDAVRANEQLSLPEQVKEVVLAWTDVSDEARELLQVEDGSEVALSERATRVVSRARSAWTALRQEVTGLRGLTREASIALESAMARVDASTAAVRERVWKVDEARSRAKYEQQLREEAVMKAAEQVQAAKDNKRMEDMDGDGTRPLATAPTANPPRAPSGLHDPPRRHVSWWRRLLPFLLDSSTSETSITTTDAAAADLAPPSSPPPAPSAPPTTTAADVAAAAKAAAAAMAQHRAQDAMLALLQTAHDNVQNAAKDVRGLLSALDAFDAQLLAVREQVTSEGPEGERGVARAAEHWVDVNRARVAAKIGAVTGVLTREGVQPIGKKRGVREIEAAPVVVRAQRRG</sequence>
<reference evidence="3" key="2">
    <citation type="submission" date="2009-11" db="EMBL/GenBank/DDBJ databases">
        <title>The Genome Sequence of Allomyces macrogynus strain ATCC 38327.</title>
        <authorList>
            <consortium name="The Broad Institute Genome Sequencing Platform"/>
            <person name="Russ C."/>
            <person name="Cuomo C."/>
            <person name="Shea T."/>
            <person name="Young S.K."/>
            <person name="Zeng Q."/>
            <person name="Koehrsen M."/>
            <person name="Haas B."/>
            <person name="Borodovsky M."/>
            <person name="Guigo R."/>
            <person name="Alvarado L."/>
            <person name="Berlin A."/>
            <person name="Borenstein D."/>
            <person name="Chen Z."/>
            <person name="Engels R."/>
            <person name="Freedman E."/>
            <person name="Gellesch M."/>
            <person name="Goldberg J."/>
            <person name="Griggs A."/>
            <person name="Gujja S."/>
            <person name="Heiman D."/>
            <person name="Hepburn T."/>
            <person name="Howarth C."/>
            <person name="Jen D."/>
            <person name="Larson L."/>
            <person name="Lewis B."/>
            <person name="Mehta T."/>
            <person name="Park D."/>
            <person name="Pearson M."/>
            <person name="Roberts A."/>
            <person name="Saif S."/>
            <person name="Shenoy N."/>
            <person name="Sisk P."/>
            <person name="Stolte C."/>
            <person name="Sykes S."/>
            <person name="Walk T."/>
            <person name="White J."/>
            <person name="Yandava C."/>
            <person name="Burger G."/>
            <person name="Gray M.W."/>
            <person name="Holland P.W.H."/>
            <person name="King N."/>
            <person name="Lang F.B.F."/>
            <person name="Roger A.J."/>
            <person name="Ruiz-Trillo I."/>
            <person name="Lander E."/>
            <person name="Nusbaum C."/>
        </authorList>
    </citation>
    <scope>NUCLEOTIDE SEQUENCE [LARGE SCALE GENOMIC DNA]</scope>
    <source>
        <strain evidence="3">ATCC 38327</strain>
    </source>
</reference>
<dbReference type="Proteomes" id="UP000054350">
    <property type="component" value="Unassembled WGS sequence"/>
</dbReference>
<accession>A0A0L0T4Y4</accession>
<feature type="region of interest" description="Disordered" evidence="1">
    <location>
        <begin position="375"/>
        <end position="396"/>
    </location>
</feature>
<dbReference type="EMBL" id="GG745362">
    <property type="protein sequence ID" value="KNE69800.1"/>
    <property type="molecule type" value="Genomic_DNA"/>
</dbReference>
<evidence type="ECO:0000313" key="3">
    <source>
        <dbReference type="Proteomes" id="UP000054350"/>
    </source>
</evidence>
<organism evidence="2 3">
    <name type="scientific">Allomyces macrogynus (strain ATCC 38327)</name>
    <name type="common">Allomyces javanicus var. macrogynus</name>
    <dbReference type="NCBI Taxonomy" id="578462"/>
    <lineage>
        <taxon>Eukaryota</taxon>
        <taxon>Fungi</taxon>
        <taxon>Fungi incertae sedis</taxon>
        <taxon>Blastocladiomycota</taxon>
        <taxon>Blastocladiomycetes</taxon>
        <taxon>Blastocladiales</taxon>
        <taxon>Blastocladiaceae</taxon>
        <taxon>Allomyces</taxon>
    </lineage>
</organism>
<dbReference type="AlphaFoldDB" id="A0A0L0T4Y4"/>
<reference evidence="2 3" key="1">
    <citation type="submission" date="2009-11" db="EMBL/GenBank/DDBJ databases">
        <title>Annotation of Allomyces macrogynus ATCC 38327.</title>
        <authorList>
            <consortium name="The Broad Institute Genome Sequencing Platform"/>
            <person name="Russ C."/>
            <person name="Cuomo C."/>
            <person name="Burger G."/>
            <person name="Gray M.W."/>
            <person name="Holland P.W.H."/>
            <person name="King N."/>
            <person name="Lang F.B.F."/>
            <person name="Roger A.J."/>
            <person name="Ruiz-Trillo I."/>
            <person name="Young S.K."/>
            <person name="Zeng Q."/>
            <person name="Gargeya S."/>
            <person name="Fitzgerald M."/>
            <person name="Haas B."/>
            <person name="Abouelleil A."/>
            <person name="Alvarado L."/>
            <person name="Arachchi H.M."/>
            <person name="Berlin A."/>
            <person name="Chapman S.B."/>
            <person name="Gearin G."/>
            <person name="Goldberg J."/>
            <person name="Griggs A."/>
            <person name="Gujja S."/>
            <person name="Hansen M."/>
            <person name="Heiman D."/>
            <person name="Howarth C."/>
            <person name="Larimer J."/>
            <person name="Lui A."/>
            <person name="MacDonald P.J.P."/>
            <person name="McCowen C."/>
            <person name="Montmayeur A."/>
            <person name="Murphy C."/>
            <person name="Neiman D."/>
            <person name="Pearson M."/>
            <person name="Priest M."/>
            <person name="Roberts A."/>
            <person name="Saif S."/>
            <person name="Shea T."/>
            <person name="Sisk P."/>
            <person name="Stolte C."/>
            <person name="Sykes S."/>
            <person name="Wortman J."/>
            <person name="Nusbaum C."/>
            <person name="Birren B."/>
        </authorList>
    </citation>
    <scope>NUCLEOTIDE SEQUENCE [LARGE SCALE GENOMIC DNA]</scope>
    <source>
        <strain evidence="2 3">ATCC 38327</strain>
    </source>
</reference>
<feature type="compositionally biased region" description="Pro residues" evidence="1">
    <location>
        <begin position="381"/>
        <end position="391"/>
    </location>
</feature>